<feature type="region of interest" description="Disordered" evidence="8">
    <location>
        <begin position="1"/>
        <end position="22"/>
    </location>
</feature>
<evidence type="ECO:0000256" key="3">
    <source>
        <dbReference type="ARBA" id="ARBA00010067"/>
    </source>
</evidence>
<accession>A0A438EX02</accession>
<evidence type="ECO:0000256" key="4">
    <source>
        <dbReference type="ARBA" id="ARBA00022448"/>
    </source>
</evidence>
<keyword evidence="7" id="KW-0927">Auxin signaling pathway</keyword>
<keyword evidence="5" id="KW-1003">Cell membrane</keyword>
<comment type="caution">
    <text evidence="9">The sequence shown here is derived from an EMBL/GenBank/DDBJ whole genome shotgun (WGS) entry which is preliminary data.</text>
</comment>
<organism evidence="9 10">
    <name type="scientific">Vitis vinifera</name>
    <name type="common">Grape</name>
    <dbReference type="NCBI Taxonomy" id="29760"/>
    <lineage>
        <taxon>Eukaryota</taxon>
        <taxon>Viridiplantae</taxon>
        <taxon>Streptophyta</taxon>
        <taxon>Embryophyta</taxon>
        <taxon>Tracheophyta</taxon>
        <taxon>Spermatophyta</taxon>
        <taxon>Magnoliopsida</taxon>
        <taxon>eudicotyledons</taxon>
        <taxon>Gunneridae</taxon>
        <taxon>Pentapetalae</taxon>
        <taxon>rosids</taxon>
        <taxon>Vitales</taxon>
        <taxon>Vitaceae</taxon>
        <taxon>Viteae</taxon>
        <taxon>Vitis</taxon>
    </lineage>
</organism>
<comment type="function">
    <text evidence="1">Involved in auxin transport. Regulator of the auxin signaling pathway.</text>
</comment>
<dbReference type="InterPro" id="IPR039621">
    <property type="entry name" value="BG1-like"/>
</dbReference>
<dbReference type="PANTHER" id="PTHR33541:SF12">
    <property type="entry name" value="PROTEIN BIG GRAIN 1-LIKE A"/>
    <property type="match status" value="1"/>
</dbReference>
<dbReference type="PANTHER" id="PTHR33541">
    <property type="entry name" value="PROTEIN BIG GRAIN 1-LIKE A-RELATED"/>
    <property type="match status" value="1"/>
</dbReference>
<feature type="region of interest" description="Disordered" evidence="8">
    <location>
        <begin position="114"/>
        <end position="158"/>
    </location>
</feature>
<comment type="similarity">
    <text evidence="3">Belongs to the BIG GRAIN 1 (BG1) plant protein family.</text>
</comment>
<evidence type="ECO:0000256" key="1">
    <source>
        <dbReference type="ARBA" id="ARBA00002281"/>
    </source>
</evidence>
<feature type="compositionally biased region" description="Low complexity" evidence="8">
    <location>
        <begin position="114"/>
        <end position="131"/>
    </location>
</feature>
<evidence type="ECO:0000256" key="5">
    <source>
        <dbReference type="ARBA" id="ARBA00022475"/>
    </source>
</evidence>
<dbReference type="AlphaFoldDB" id="A0A438EX02"/>
<dbReference type="GO" id="GO:0009734">
    <property type="term" value="P:auxin-activated signaling pathway"/>
    <property type="evidence" value="ECO:0007669"/>
    <property type="project" value="UniProtKB-KW"/>
</dbReference>
<comment type="subcellular location">
    <subcellularLocation>
        <location evidence="2">Cell membrane</location>
    </subcellularLocation>
</comment>
<evidence type="ECO:0000256" key="7">
    <source>
        <dbReference type="ARBA" id="ARBA00023294"/>
    </source>
</evidence>
<feature type="region of interest" description="Disordered" evidence="8">
    <location>
        <begin position="54"/>
        <end position="96"/>
    </location>
</feature>
<evidence type="ECO:0000313" key="9">
    <source>
        <dbReference type="EMBL" id="RVW52244.1"/>
    </source>
</evidence>
<dbReference type="Proteomes" id="UP000288805">
    <property type="component" value="Unassembled WGS sequence"/>
</dbReference>
<protein>
    <submittedName>
        <fullName evidence="9">Protein big grain 1-like B</fullName>
    </submittedName>
</protein>
<reference evidence="9 10" key="1">
    <citation type="journal article" date="2018" name="PLoS Genet.">
        <title>Population sequencing reveals clonal diversity and ancestral inbreeding in the grapevine cultivar Chardonnay.</title>
        <authorList>
            <person name="Roach M.J."/>
            <person name="Johnson D.L."/>
            <person name="Bohlmann J."/>
            <person name="van Vuuren H.J."/>
            <person name="Jones S.J."/>
            <person name="Pretorius I.S."/>
            <person name="Schmidt S.A."/>
            <person name="Borneman A.R."/>
        </authorList>
    </citation>
    <scope>NUCLEOTIDE SEQUENCE [LARGE SCALE GENOMIC DNA]</scope>
    <source>
        <strain evidence="10">cv. Chardonnay</strain>
        <tissue evidence="9">Leaf</tissue>
    </source>
</reference>
<feature type="compositionally biased region" description="Basic and acidic residues" evidence="8">
    <location>
        <begin position="79"/>
        <end position="90"/>
    </location>
</feature>
<evidence type="ECO:0000313" key="10">
    <source>
        <dbReference type="Proteomes" id="UP000288805"/>
    </source>
</evidence>
<dbReference type="EMBL" id="QGNW01001171">
    <property type="protein sequence ID" value="RVW52244.1"/>
    <property type="molecule type" value="Genomic_DNA"/>
</dbReference>
<dbReference type="GO" id="GO:0005886">
    <property type="term" value="C:plasma membrane"/>
    <property type="evidence" value="ECO:0007669"/>
    <property type="project" value="UniProtKB-SubCell"/>
</dbReference>
<keyword evidence="4" id="KW-0813">Transport</keyword>
<evidence type="ECO:0000256" key="8">
    <source>
        <dbReference type="SAM" id="MobiDB-lite"/>
    </source>
</evidence>
<evidence type="ECO:0000256" key="6">
    <source>
        <dbReference type="ARBA" id="ARBA00023136"/>
    </source>
</evidence>
<feature type="compositionally biased region" description="Basic and acidic residues" evidence="8">
    <location>
        <begin position="1"/>
        <end position="19"/>
    </location>
</feature>
<evidence type="ECO:0000256" key="2">
    <source>
        <dbReference type="ARBA" id="ARBA00004236"/>
    </source>
</evidence>
<gene>
    <name evidence="9" type="primary">VvCHDh000289_2</name>
    <name evidence="9" type="ORF">CK203_077286</name>
</gene>
<proteinExistence type="inferred from homology"/>
<name>A0A438EX02_VITVI</name>
<keyword evidence="6" id="KW-0472">Membrane</keyword>
<sequence>MNKWEKSLREDKSSHERKNPSFSSSLLDEIYRSITDGDEDHKELHFYRETMAKKHSLRGSRGVGEEEMARVRGAGVTDKWMEKKGSEKVVSRHQRRSLPEIDKKWQYYQDPLFFSSSSSSSDSSYGGFSSSETESMKSLFAPPPRPRPIRTSRLERSEQALSYGQSEFHMFDDYRHHSAITREPSKSEEEIIKSKSRALKMYGNLKKVKQPISPGGRLATFLNSLFTAGNTKKSTKTTSSAGGCEDWSSERKLNSQPSTCSSASSFARSCLNKNSPSVKEKSRNDAKRTVRFFPVSIIVDEDCRPCGRKCVYGEEASTQMSASRKITKRNEEDLKFQDQTRRVEAAARELHRNFHQKKNDNIFNKFHVNYDEEDEDDDAASCSSSDLFELDHLALIGNDRYQEELPVYETTHIDTNRAIANGLLV</sequence>